<organism evidence="2 3">
    <name type="scientific">Caerostris darwini</name>
    <dbReference type="NCBI Taxonomy" id="1538125"/>
    <lineage>
        <taxon>Eukaryota</taxon>
        <taxon>Metazoa</taxon>
        <taxon>Ecdysozoa</taxon>
        <taxon>Arthropoda</taxon>
        <taxon>Chelicerata</taxon>
        <taxon>Arachnida</taxon>
        <taxon>Araneae</taxon>
        <taxon>Araneomorphae</taxon>
        <taxon>Entelegynae</taxon>
        <taxon>Araneoidea</taxon>
        <taxon>Araneidae</taxon>
        <taxon>Caerostris</taxon>
    </lineage>
</organism>
<keyword evidence="3" id="KW-1185">Reference proteome</keyword>
<dbReference type="AlphaFoldDB" id="A0AAV4WP34"/>
<evidence type="ECO:0008006" key="4">
    <source>
        <dbReference type="Google" id="ProtNLM"/>
    </source>
</evidence>
<gene>
    <name evidence="2" type="ORF">CDAR_445741</name>
</gene>
<feature type="region of interest" description="Disordered" evidence="1">
    <location>
        <begin position="1"/>
        <end position="20"/>
    </location>
</feature>
<evidence type="ECO:0000313" key="2">
    <source>
        <dbReference type="EMBL" id="GIY83298.1"/>
    </source>
</evidence>
<dbReference type="Proteomes" id="UP001054837">
    <property type="component" value="Unassembled WGS sequence"/>
</dbReference>
<evidence type="ECO:0000313" key="3">
    <source>
        <dbReference type="Proteomes" id="UP001054837"/>
    </source>
</evidence>
<proteinExistence type="predicted"/>
<evidence type="ECO:0000256" key="1">
    <source>
        <dbReference type="SAM" id="MobiDB-lite"/>
    </source>
</evidence>
<dbReference type="EMBL" id="BPLQ01014800">
    <property type="protein sequence ID" value="GIY83298.1"/>
    <property type="molecule type" value="Genomic_DNA"/>
</dbReference>
<protein>
    <recommendedName>
        <fullName evidence="4">LAGLIDADG homing endonuclease</fullName>
    </recommendedName>
</protein>
<reference evidence="2 3" key="1">
    <citation type="submission" date="2021-06" db="EMBL/GenBank/DDBJ databases">
        <title>Caerostris darwini draft genome.</title>
        <authorList>
            <person name="Kono N."/>
            <person name="Arakawa K."/>
        </authorList>
    </citation>
    <scope>NUCLEOTIDE SEQUENCE [LARGE SCALE GENOMIC DNA]</scope>
</reference>
<sequence length="111" mass="13012">MENNGKLFPDPEKKNGKKYNPSSELLKTFSFLSPYMAKTELLYLLFELLRRSVFAHFYKSGRDFVRMRVTSRIDSEYPDIRFPFTTTTKFTLTLKQLFRMVKGGGVTMGDF</sequence>
<accession>A0AAV4WP34</accession>
<name>A0AAV4WP34_9ARAC</name>
<comment type="caution">
    <text evidence="2">The sequence shown here is derived from an EMBL/GenBank/DDBJ whole genome shotgun (WGS) entry which is preliminary data.</text>
</comment>